<proteinExistence type="predicted"/>
<evidence type="ECO:0000256" key="4">
    <source>
        <dbReference type="ARBA" id="ARBA00022833"/>
    </source>
</evidence>
<dbReference type="PROSITE" id="PS00028">
    <property type="entry name" value="ZINC_FINGER_C2H2_1"/>
    <property type="match status" value="16"/>
</dbReference>
<dbReference type="Pfam" id="PF00096">
    <property type="entry name" value="zf-C2H2"/>
    <property type="match status" value="2"/>
</dbReference>
<evidence type="ECO:0000259" key="9">
    <source>
        <dbReference type="PROSITE" id="PS51915"/>
    </source>
</evidence>
<comment type="caution">
    <text evidence="10">The sequence shown here is derived from an EMBL/GenBank/DDBJ whole genome shotgun (WGS) entry which is preliminary data.</text>
</comment>
<name>A0AAW1VAL5_9CUCU</name>
<feature type="domain" description="C2H2-type" evidence="8">
    <location>
        <begin position="717"/>
        <end position="739"/>
    </location>
</feature>
<feature type="binding site" evidence="6">
    <location>
        <position position="58"/>
    </location>
    <ligand>
        <name>Zn(2+)</name>
        <dbReference type="ChEBI" id="CHEBI:29105"/>
    </ligand>
</feature>
<feature type="domain" description="ZAD" evidence="9">
    <location>
        <begin position="9"/>
        <end position="85"/>
    </location>
</feature>
<evidence type="ECO:0000313" key="11">
    <source>
        <dbReference type="Proteomes" id="UP001431783"/>
    </source>
</evidence>
<feature type="domain" description="C2H2-type" evidence="8">
    <location>
        <begin position="1024"/>
        <end position="1051"/>
    </location>
</feature>
<protein>
    <submittedName>
        <fullName evidence="10">Uncharacterized protein</fullName>
    </submittedName>
</protein>
<organism evidence="10 11">
    <name type="scientific">Henosepilachna vigintioctopunctata</name>
    <dbReference type="NCBI Taxonomy" id="420089"/>
    <lineage>
        <taxon>Eukaryota</taxon>
        <taxon>Metazoa</taxon>
        <taxon>Ecdysozoa</taxon>
        <taxon>Arthropoda</taxon>
        <taxon>Hexapoda</taxon>
        <taxon>Insecta</taxon>
        <taxon>Pterygota</taxon>
        <taxon>Neoptera</taxon>
        <taxon>Endopterygota</taxon>
        <taxon>Coleoptera</taxon>
        <taxon>Polyphaga</taxon>
        <taxon>Cucujiformia</taxon>
        <taxon>Coccinelloidea</taxon>
        <taxon>Coccinellidae</taxon>
        <taxon>Epilachninae</taxon>
        <taxon>Epilachnini</taxon>
        <taxon>Henosepilachna</taxon>
    </lineage>
</organism>
<dbReference type="Pfam" id="PF12874">
    <property type="entry name" value="zf-met"/>
    <property type="match status" value="1"/>
</dbReference>
<keyword evidence="3 5" id="KW-0863">Zinc-finger</keyword>
<feature type="domain" description="C2H2-type" evidence="8">
    <location>
        <begin position="536"/>
        <end position="563"/>
    </location>
</feature>
<feature type="domain" description="C2H2-type" evidence="8">
    <location>
        <begin position="994"/>
        <end position="1022"/>
    </location>
</feature>
<gene>
    <name evidence="10" type="ORF">WA026_012000</name>
</gene>
<dbReference type="PROSITE" id="PS51915">
    <property type="entry name" value="ZAD"/>
    <property type="match status" value="1"/>
</dbReference>
<dbReference type="PANTHER" id="PTHR24379">
    <property type="entry name" value="KRAB AND ZINC FINGER DOMAIN-CONTAINING"/>
    <property type="match status" value="1"/>
</dbReference>
<dbReference type="SUPFAM" id="SSF57667">
    <property type="entry name" value="beta-beta-alpha zinc fingers"/>
    <property type="match status" value="4"/>
</dbReference>
<dbReference type="Pfam" id="PF13894">
    <property type="entry name" value="zf-C2H2_4"/>
    <property type="match status" value="1"/>
</dbReference>
<dbReference type="Gene3D" id="3.30.160.60">
    <property type="entry name" value="Classic Zinc Finger"/>
    <property type="match status" value="7"/>
</dbReference>
<feature type="domain" description="C2H2-type" evidence="8">
    <location>
        <begin position="960"/>
        <end position="982"/>
    </location>
</feature>
<feature type="domain" description="C2H2-type" evidence="8">
    <location>
        <begin position="319"/>
        <end position="347"/>
    </location>
</feature>
<dbReference type="Proteomes" id="UP001431783">
    <property type="component" value="Unassembled WGS sequence"/>
</dbReference>
<dbReference type="Gene3D" id="3.40.1800.20">
    <property type="match status" value="1"/>
</dbReference>
<feature type="binding site" evidence="6">
    <location>
        <position position="61"/>
    </location>
    <ligand>
        <name>Zn(2+)</name>
        <dbReference type="ChEBI" id="CHEBI:29105"/>
    </ligand>
</feature>
<dbReference type="InterPro" id="IPR012934">
    <property type="entry name" value="Znf_AD"/>
</dbReference>
<dbReference type="SUPFAM" id="SSF57716">
    <property type="entry name" value="Glucocorticoid receptor-like (DNA-binding domain)"/>
    <property type="match status" value="1"/>
</dbReference>
<accession>A0AAW1VAL5</accession>
<dbReference type="GO" id="GO:0005634">
    <property type="term" value="C:nucleus"/>
    <property type="evidence" value="ECO:0007669"/>
    <property type="project" value="InterPro"/>
</dbReference>
<keyword evidence="4 6" id="KW-0862">Zinc</keyword>
<dbReference type="PANTHER" id="PTHR24379:SF121">
    <property type="entry name" value="C2H2-TYPE DOMAIN-CONTAINING PROTEIN"/>
    <property type="match status" value="1"/>
</dbReference>
<dbReference type="EMBL" id="JARQZJ010000126">
    <property type="protein sequence ID" value="KAK9890640.1"/>
    <property type="molecule type" value="Genomic_DNA"/>
</dbReference>
<keyword evidence="1 6" id="KW-0479">Metal-binding</keyword>
<feature type="domain" description="C2H2-type" evidence="8">
    <location>
        <begin position="622"/>
        <end position="650"/>
    </location>
</feature>
<evidence type="ECO:0000256" key="5">
    <source>
        <dbReference type="PROSITE-ProRule" id="PRU00042"/>
    </source>
</evidence>
<feature type="domain" description="C2H2-type" evidence="8">
    <location>
        <begin position="658"/>
        <end position="685"/>
    </location>
</feature>
<evidence type="ECO:0000256" key="2">
    <source>
        <dbReference type="ARBA" id="ARBA00022737"/>
    </source>
</evidence>
<feature type="domain" description="C2H2-type" evidence="8">
    <location>
        <begin position="877"/>
        <end position="904"/>
    </location>
</feature>
<sequence length="1085" mass="125567">MAEAELYNRCCRLCLSDKTDTLKSVFGETELNVELREKILAYLSVDIKMEDRLSTNICEVCLVKVNDWSDFKKTCTSNQAIIEAWADRMQDIHSMTIQIKEEVIDPDISMQDDEIEIINSNFSRVKAEPIDYDSCNENNSQSSRASLFKCRWCDADFEDKEAHNDHEKKEHGIMAEGSVEEMETNNPISADPNHTEKIEFAAGLRLIQSNSTPITMESLSRIEMSYIEKCKAMVVMYRTLICACHNASHPNLKGLLSHLRGLRIWFPVFTCYHCMITFTDRSSSGKHHHKCPKKDLDTLVKLSNLKKRSALKTRLYQNYKCVKCKFMFSFHDDFCKHVDEHHVEGNPPYFCSCLQSFDRIEDFKDHIYVSCMVEYYCDICFVCVKTLKDFIQHAEENHDNSEGFVLLQDDNYKQRSFSKVEPRENKEILGKRRSSTYGRAPPVLKPEIMDCEVEENVSTKVVSSRNLPTKCPLCDKIYSCQANMLRHYRTHVKKNNEETMTNGNYATDNSLYQCPDCHIMFNAKDWEEHKESHDQKKCLECNKIFLFQTELELHRSVHLNLKVYRDAKTHSYKTTMLSPNSETPVCDICGIVCENFDDLESHKLSHEDLDDNCESDPSSAKYSCMPCNKHYTGYSGLWEHNKKKHSDKQTTNNQTYPRQCDECEKVITSGSAFASHKQMHRRVREETARMASHPNSPEETPTRRARKSGTQDDEDYFTCKRCFKVFSSKYNLRMHMKLHGINMISTKTNKQNKKFSCDLCNISFPNADALRIHNEEDHDDMPDLVSVIEEFTNKPYIFTCDICVQTFSTKEALKQHKENHASEGGASKQFTNKVATYCKYCKIPFETIQLLDEHMLTQHEELPKPSKLLKSTTTKPYACKICKKTFVSPAAMYAHQGWHKRLKNEALLKAAKTKKPQSTPIKQDKPEFVCSHCNLELPNDTALKVHVLEKHGNMAAYLTPRCETCNQEFATISEYENHKKLHEIVEFQKKLVTYPCQYCSASFNKDETLQSHIRLSHSEAYQEYKCGHCGRVFDKQASLTNHVKVHEKQKAVVGTPKPLYFCSICNMGFHIPKELRTHTITAHPF</sequence>
<dbReference type="InterPro" id="IPR013087">
    <property type="entry name" value="Znf_C2H2_type"/>
</dbReference>
<dbReference type="AlphaFoldDB" id="A0AAW1VAL5"/>
<reference evidence="10 11" key="1">
    <citation type="submission" date="2023-03" db="EMBL/GenBank/DDBJ databases">
        <title>Genome insight into feeding habits of ladybird beetles.</title>
        <authorList>
            <person name="Li H.-S."/>
            <person name="Huang Y.-H."/>
            <person name="Pang H."/>
        </authorList>
    </citation>
    <scope>NUCLEOTIDE SEQUENCE [LARGE SCALE GENOMIC DNA]</scope>
    <source>
        <strain evidence="10">SYSU_2023b</strain>
        <tissue evidence="10">Whole body</tissue>
    </source>
</reference>
<evidence type="ECO:0000256" key="3">
    <source>
        <dbReference type="ARBA" id="ARBA00022771"/>
    </source>
</evidence>
<feature type="binding site" evidence="6">
    <location>
        <position position="14"/>
    </location>
    <ligand>
        <name>Zn(2+)</name>
        <dbReference type="ChEBI" id="CHEBI:29105"/>
    </ligand>
</feature>
<dbReference type="GO" id="GO:0008270">
    <property type="term" value="F:zinc ion binding"/>
    <property type="evidence" value="ECO:0007669"/>
    <property type="project" value="UniProtKB-UniRule"/>
</dbReference>
<evidence type="ECO:0000313" key="10">
    <source>
        <dbReference type="EMBL" id="KAK9890640.1"/>
    </source>
</evidence>
<feature type="domain" description="C2H2-type" evidence="8">
    <location>
        <begin position="798"/>
        <end position="825"/>
    </location>
</feature>
<keyword evidence="11" id="KW-1185">Reference proteome</keyword>
<dbReference type="Pfam" id="PF07776">
    <property type="entry name" value="zf-AD"/>
    <property type="match status" value="1"/>
</dbReference>
<evidence type="ECO:0000259" key="8">
    <source>
        <dbReference type="PROSITE" id="PS50157"/>
    </source>
</evidence>
<evidence type="ECO:0000256" key="1">
    <source>
        <dbReference type="ARBA" id="ARBA00022723"/>
    </source>
</evidence>
<feature type="binding site" evidence="6">
    <location>
        <position position="11"/>
    </location>
    <ligand>
        <name>Zn(2+)</name>
        <dbReference type="ChEBI" id="CHEBI:29105"/>
    </ligand>
</feature>
<keyword evidence="2" id="KW-0677">Repeat</keyword>
<feature type="region of interest" description="Disordered" evidence="7">
    <location>
        <begin position="674"/>
        <end position="710"/>
    </location>
</feature>
<evidence type="ECO:0000256" key="6">
    <source>
        <dbReference type="PROSITE-ProRule" id="PRU01263"/>
    </source>
</evidence>
<dbReference type="PROSITE" id="PS50157">
    <property type="entry name" value="ZINC_FINGER_C2H2_2"/>
    <property type="match status" value="11"/>
</dbReference>
<dbReference type="SMART" id="SM00868">
    <property type="entry name" value="zf-AD"/>
    <property type="match status" value="1"/>
</dbReference>
<evidence type="ECO:0000256" key="7">
    <source>
        <dbReference type="SAM" id="MobiDB-lite"/>
    </source>
</evidence>
<feature type="domain" description="C2H2-type" evidence="8">
    <location>
        <begin position="469"/>
        <end position="496"/>
    </location>
</feature>
<dbReference type="SMART" id="SM00355">
    <property type="entry name" value="ZnF_C2H2"/>
    <property type="match status" value="19"/>
</dbReference>
<dbReference type="InterPro" id="IPR036236">
    <property type="entry name" value="Znf_C2H2_sf"/>
</dbReference>